<evidence type="ECO:0000256" key="1">
    <source>
        <dbReference type="SAM" id="MobiDB-lite"/>
    </source>
</evidence>
<feature type="region of interest" description="Disordered" evidence="1">
    <location>
        <begin position="150"/>
        <end position="177"/>
    </location>
</feature>
<feature type="region of interest" description="Disordered" evidence="1">
    <location>
        <begin position="200"/>
        <end position="249"/>
    </location>
</feature>
<evidence type="ECO:0000313" key="3">
    <source>
        <dbReference type="RefSeq" id="XP_015588363.1"/>
    </source>
</evidence>
<dbReference type="GeneID" id="107264533"/>
<dbReference type="KEGG" id="ccin:107264533"/>
<accession>A0AAJ7BLD8</accession>
<organism evidence="2 3">
    <name type="scientific">Cephus cinctus</name>
    <name type="common">Wheat stem sawfly</name>
    <dbReference type="NCBI Taxonomy" id="211228"/>
    <lineage>
        <taxon>Eukaryota</taxon>
        <taxon>Metazoa</taxon>
        <taxon>Ecdysozoa</taxon>
        <taxon>Arthropoda</taxon>
        <taxon>Hexapoda</taxon>
        <taxon>Insecta</taxon>
        <taxon>Pterygota</taxon>
        <taxon>Neoptera</taxon>
        <taxon>Endopterygota</taxon>
        <taxon>Hymenoptera</taxon>
        <taxon>Cephoidea</taxon>
        <taxon>Cephidae</taxon>
        <taxon>Cephus</taxon>
    </lineage>
</organism>
<dbReference type="Proteomes" id="UP000694920">
    <property type="component" value="Unplaced"/>
</dbReference>
<sequence length="381" mass="42492">MDVAEASERRNYSTWAQLVQRLNERHEDSFKINGASSLSVASKALIDRTDLLESGILSKSNDTLEYGMENCGFPYYRSCASDRGPYDAVLVKDVGVSCTITDKDSKNSILENYLLDRLKTEYSDLSTITKKIGVYTKDILQSLSSRSKGMARSIRKNIRQPEAGRSSEKSKFLQKLTSESTSTPVALQCSDQNGNPCLKLRLEGPPLPVPKRRSVSRNDTSVNRFLNPLATKPPNPPKNSPGDSRRNMGKNRVLVLRQDESTCRPVDSVKRIFPKEREKAEVHSSGCSSSSIYNFLMSGKRKSWQKGRSIEPGGGCYEGNSECLDPGMMEDDEALREQYRILVPSRTKGKLSATGKSSKDSWSETFHAVNIRIIKRAPKDS</sequence>
<dbReference type="RefSeq" id="XP_015588363.1">
    <property type="nucleotide sequence ID" value="XM_015732877.2"/>
</dbReference>
<reference evidence="3" key="1">
    <citation type="submission" date="2025-08" db="UniProtKB">
        <authorList>
            <consortium name="RefSeq"/>
        </authorList>
    </citation>
    <scope>IDENTIFICATION</scope>
</reference>
<evidence type="ECO:0000313" key="2">
    <source>
        <dbReference type="Proteomes" id="UP000694920"/>
    </source>
</evidence>
<name>A0AAJ7BLD8_CEPCN</name>
<protein>
    <submittedName>
        <fullName evidence="3">Uncharacterized protein LOC107264533 isoform X1</fullName>
    </submittedName>
</protein>
<proteinExistence type="predicted"/>
<dbReference type="AlphaFoldDB" id="A0AAJ7BLD8"/>
<gene>
    <name evidence="3" type="primary">LOC107264533</name>
</gene>
<keyword evidence="2" id="KW-1185">Reference proteome</keyword>